<dbReference type="InterPro" id="IPR006680">
    <property type="entry name" value="Amidohydro-rel"/>
</dbReference>
<dbReference type="SUPFAM" id="SSF51556">
    <property type="entry name" value="Metallo-dependent hydrolases"/>
    <property type="match status" value="1"/>
</dbReference>
<dbReference type="SMART" id="SM01230">
    <property type="entry name" value="Gln-synt_C"/>
    <property type="match status" value="1"/>
</dbReference>
<evidence type="ECO:0000313" key="5">
    <source>
        <dbReference type="Proteomes" id="UP000327013"/>
    </source>
</evidence>
<protein>
    <recommendedName>
        <fullName evidence="3">GS catalytic domain-containing protein</fullName>
    </recommendedName>
</protein>
<organism evidence="4 5">
    <name type="scientific">Carpinus fangiana</name>
    <dbReference type="NCBI Taxonomy" id="176857"/>
    <lineage>
        <taxon>Eukaryota</taxon>
        <taxon>Viridiplantae</taxon>
        <taxon>Streptophyta</taxon>
        <taxon>Embryophyta</taxon>
        <taxon>Tracheophyta</taxon>
        <taxon>Spermatophyta</taxon>
        <taxon>Magnoliopsida</taxon>
        <taxon>eudicotyledons</taxon>
        <taxon>Gunneridae</taxon>
        <taxon>Pentapetalae</taxon>
        <taxon>rosids</taxon>
        <taxon>fabids</taxon>
        <taxon>Fagales</taxon>
        <taxon>Betulaceae</taxon>
        <taxon>Carpinus</taxon>
    </lineage>
</organism>
<sequence>MSSSFDAVRRVIQAYPVIDNHAHNLLREEHADVHPFESVTSEASGQALKGVHSQLSHVRAAKQLQQLYQSRSGDWDSILDARKAARRNNPQKLLSAVFARTHCILIDDGLDQTHVHPYHWHSRLTHAPSKRIVRIESVAEAIVNARPSLYEEDARDPAGVSQLFAAFQGSFKYRMKQYIEDPEVVAFKSVICYRSQSSLDVAARQPDIGRVAEAFVSHVFSLGKRDSGKKSRFASKILNEWLLHETLALIRDYRPAKVHRKPVQLHTGLGDTDIRLLQSNPAYLQPLIEMYPMVPFVLLHSAYPYTREAGYLATVYSNVFLDLGEIFPQISRGGQLAVLRQSLELTPVHKLLYSSDGHYFAETYYLAEVQFREALEVVVGELMQTGELEADQAKNLVQSILFENSNQLYRLGLSLAAGLTAAAPRASLDSIDTASAAIVPITTNAVNLAAVDYVHVQWTDYLGQICARTLPSAAFSRLVADGKSIGISHGNLGTLQNDSNSPICHPVGQIYVKPQTSTLKPAVSATDPSTGIKITSATCMSTFVSSTSAPLPSCPRVVLSNIVGQLQTEFNISPLIGFEVEVIFLRPDSSSPLSYAPYTNTTSHSWSSFNPPQHAALPLLHAITTHLAAMSLPIEQFHAESAPGQFEFILPPLPPLAAADALLQARQACQHLAHQHGLRATFHPTPLPGTSTAAHAHVSLGARCSPTAEQNFWGGVLHRLRALCAFTLPSDASYARVKDSAWTGGRHVAWGTQNREVPLRRVPAEAQQVARWEVRCVDGLANVYLALAGVLGAGLVGLREGKGLRGARDCTADPAKLTEGQQEELGIREMLPGGGAEARAALRERVEGGDALVEVLGRRLVEDYIVLRDAEGKMLGEMGREESHRFLVERY</sequence>
<evidence type="ECO:0000313" key="4">
    <source>
        <dbReference type="EMBL" id="KAB8532569.1"/>
    </source>
</evidence>
<name>A0A5N6L1N8_9ROSI</name>
<dbReference type="Pfam" id="PF04909">
    <property type="entry name" value="Amidohydro_2"/>
    <property type="match status" value="1"/>
</dbReference>
<dbReference type="GO" id="GO:0004356">
    <property type="term" value="F:glutamine synthetase activity"/>
    <property type="evidence" value="ECO:0007669"/>
    <property type="project" value="InterPro"/>
</dbReference>
<dbReference type="Pfam" id="PF00120">
    <property type="entry name" value="Gln-synt_C"/>
    <property type="match status" value="1"/>
</dbReference>
<dbReference type="Proteomes" id="UP000327013">
    <property type="component" value="Unassembled WGS sequence"/>
</dbReference>
<dbReference type="OrthoDB" id="77835at2759"/>
<dbReference type="GO" id="GO:0016787">
    <property type="term" value="F:hydrolase activity"/>
    <property type="evidence" value="ECO:0007669"/>
    <property type="project" value="InterPro"/>
</dbReference>
<dbReference type="InterPro" id="IPR032466">
    <property type="entry name" value="Metal_Hydrolase"/>
</dbReference>
<dbReference type="InterPro" id="IPR014746">
    <property type="entry name" value="Gln_synth/guanido_kin_cat_dom"/>
</dbReference>
<comment type="caution">
    <text evidence="4">The sequence shown here is derived from an EMBL/GenBank/DDBJ whole genome shotgun (WGS) entry which is preliminary data.</text>
</comment>
<dbReference type="AlphaFoldDB" id="A0A5N6L1N8"/>
<feature type="domain" description="GS catalytic" evidence="3">
    <location>
        <begin position="555"/>
        <end position="891"/>
    </location>
</feature>
<accession>A0A5N6L1N8</accession>
<dbReference type="InterPro" id="IPR008146">
    <property type="entry name" value="Gln_synth_cat_dom"/>
</dbReference>
<evidence type="ECO:0000256" key="1">
    <source>
        <dbReference type="PROSITE-ProRule" id="PRU01331"/>
    </source>
</evidence>
<dbReference type="EMBL" id="VIBQ01000057">
    <property type="protein sequence ID" value="KAB8532569.1"/>
    <property type="molecule type" value="Genomic_DNA"/>
</dbReference>
<dbReference type="Gene3D" id="3.20.20.140">
    <property type="entry name" value="Metal-dependent hydrolases"/>
    <property type="match status" value="1"/>
</dbReference>
<proteinExistence type="inferred from homology"/>
<gene>
    <name evidence="4" type="ORF">FH972_025514</name>
</gene>
<evidence type="ECO:0000256" key="2">
    <source>
        <dbReference type="RuleBase" id="RU000384"/>
    </source>
</evidence>
<dbReference type="PANTHER" id="PTHR43383">
    <property type="entry name" value="NODULIN 6"/>
    <property type="match status" value="1"/>
</dbReference>
<dbReference type="SUPFAM" id="SSF55931">
    <property type="entry name" value="Glutamine synthetase/guanido kinase"/>
    <property type="match status" value="1"/>
</dbReference>
<comment type="similarity">
    <text evidence="1 2">Belongs to the glutamine synthetase family.</text>
</comment>
<dbReference type="Gene3D" id="3.30.590.10">
    <property type="entry name" value="Glutamine synthetase/guanido kinase, catalytic domain"/>
    <property type="match status" value="1"/>
</dbReference>
<dbReference type="PANTHER" id="PTHR43383:SF2">
    <property type="entry name" value="AMIDOHYDROLASE 2 FAMILY PROTEIN"/>
    <property type="match status" value="1"/>
</dbReference>
<keyword evidence="5" id="KW-1185">Reference proteome</keyword>
<dbReference type="PROSITE" id="PS51987">
    <property type="entry name" value="GS_CATALYTIC"/>
    <property type="match status" value="1"/>
</dbReference>
<reference evidence="4 5" key="1">
    <citation type="submission" date="2019-06" db="EMBL/GenBank/DDBJ databases">
        <title>A chromosomal-level reference genome of Carpinus fangiana (Coryloideae, Betulaceae).</title>
        <authorList>
            <person name="Yang X."/>
            <person name="Wang Z."/>
            <person name="Zhang L."/>
            <person name="Hao G."/>
            <person name="Liu J."/>
            <person name="Yang Y."/>
        </authorList>
    </citation>
    <scope>NUCLEOTIDE SEQUENCE [LARGE SCALE GENOMIC DNA]</scope>
    <source>
        <strain evidence="4">Cfa_2016G</strain>
        <tissue evidence="4">Leaf</tissue>
    </source>
</reference>
<evidence type="ECO:0000259" key="3">
    <source>
        <dbReference type="PROSITE" id="PS51987"/>
    </source>
</evidence>